<dbReference type="Proteomes" id="UP001457282">
    <property type="component" value="Unassembled WGS sequence"/>
</dbReference>
<proteinExistence type="predicted"/>
<evidence type="ECO:0000256" key="2">
    <source>
        <dbReference type="SAM" id="MobiDB-lite"/>
    </source>
</evidence>
<evidence type="ECO:0000313" key="4">
    <source>
        <dbReference type="EMBL" id="KAK9934959.1"/>
    </source>
</evidence>
<feature type="compositionally biased region" description="Basic and acidic residues" evidence="2">
    <location>
        <begin position="447"/>
        <end position="466"/>
    </location>
</feature>
<feature type="region of interest" description="Disordered" evidence="2">
    <location>
        <begin position="52"/>
        <end position="376"/>
    </location>
</feature>
<gene>
    <name evidence="4" type="ORF">M0R45_022079</name>
</gene>
<feature type="compositionally biased region" description="Polar residues" evidence="2">
    <location>
        <begin position="274"/>
        <end position="285"/>
    </location>
</feature>
<feature type="coiled-coil region" evidence="1">
    <location>
        <begin position="539"/>
        <end position="626"/>
    </location>
</feature>
<sequence>MRGRKSSRVFPGLRECSGKKPVESCKVNDNKGVGKVVIIDLEDEDVIDIDDIGSVQPQSRGSSTLRQNRELESSSIIDIDDDDDESSDTDTVISVEDVGDLDSDATSSKSWFPTSNYRRNSVSSDGDECEVVQETSFPTKGSKGKQTHYGQASSRNHYGLFSESESESGSSDTDYSDCELIEGSSGVLHEQWKKASQKRKHVHNCQSCPEDQASGSGSHGDTYRNVDVENTREQHAEAPVCSSSDHGDFGKESPPDMRTHDDHLEGSSVEAKLKSSSVESNQNVAKENPLIYKSQSFHNDGISGFRNKEECPEEHSLRSTEELGDKQSKHFMHNEQKFRDETCFSDSLPRFNNDQRSAGASNEEFSCKNRPSDEVLSDHDRVELGSDDEFYHAPSSCNISMPNDFQKGASFEKKVKPVPGQSFDETRVGCGISPPEDDPGAVPRESTVYEDKSEISNEKGFSEEKVGADSEEASFCNITCNTSSNQLGFVSASGNESSEARDQLHAQYGIVTPVKKDIVTLQNNIITDREKLKETAEYKQAMEEEMESRRRVLQTQAEEAQRLRKRKKAESMRALDMQRRQKQRVEEVRETQKKDEENLNMKDKLRAEIRKELNKLESSCNNMAALLRGLGIQVGGGVRPLPEEVHAAYKRALLKFHPDRASRTDIRQLVEAEEKFKLISRMKEKLETPCF</sequence>
<name>A0AAW1XEY3_RUBAR</name>
<dbReference type="InterPro" id="IPR036869">
    <property type="entry name" value="J_dom_sf"/>
</dbReference>
<dbReference type="PANTHER" id="PTHR36335:SF1">
    <property type="entry name" value="CHAPERONE DNAJ-DOMAIN SUPERFAMILY PROTEIN"/>
    <property type="match status" value="1"/>
</dbReference>
<dbReference type="PANTHER" id="PTHR36335">
    <property type="entry name" value="CHAPERONE DNAJ-DOMAIN SUPERFAMILY PROTEIN"/>
    <property type="match status" value="1"/>
</dbReference>
<dbReference type="AlphaFoldDB" id="A0AAW1XEY3"/>
<protein>
    <recommendedName>
        <fullName evidence="3">J domain-containing protein</fullName>
    </recommendedName>
</protein>
<dbReference type="InterPro" id="IPR001623">
    <property type="entry name" value="DnaJ_domain"/>
</dbReference>
<dbReference type="CDD" id="cd06257">
    <property type="entry name" value="DnaJ"/>
    <property type="match status" value="1"/>
</dbReference>
<accession>A0AAW1XEY3</accession>
<feature type="compositionally biased region" description="Basic and acidic residues" evidence="2">
    <location>
        <begin position="306"/>
        <end position="342"/>
    </location>
</feature>
<dbReference type="SUPFAM" id="SSF46565">
    <property type="entry name" value="Chaperone J-domain"/>
    <property type="match status" value="1"/>
</dbReference>
<reference evidence="4 5" key="1">
    <citation type="journal article" date="2023" name="G3 (Bethesda)">
        <title>A chromosome-length genome assembly and annotation of blackberry (Rubus argutus, cv. 'Hillquist').</title>
        <authorList>
            <person name="Bruna T."/>
            <person name="Aryal R."/>
            <person name="Dudchenko O."/>
            <person name="Sargent D.J."/>
            <person name="Mead D."/>
            <person name="Buti M."/>
            <person name="Cavallini A."/>
            <person name="Hytonen T."/>
            <person name="Andres J."/>
            <person name="Pham M."/>
            <person name="Weisz D."/>
            <person name="Mascagni F."/>
            <person name="Usai G."/>
            <person name="Natali L."/>
            <person name="Bassil N."/>
            <person name="Fernandez G.E."/>
            <person name="Lomsadze A."/>
            <person name="Armour M."/>
            <person name="Olukolu B."/>
            <person name="Poorten T."/>
            <person name="Britton C."/>
            <person name="Davik J."/>
            <person name="Ashrafi H."/>
            <person name="Aiden E.L."/>
            <person name="Borodovsky M."/>
            <person name="Worthington M."/>
        </authorList>
    </citation>
    <scope>NUCLEOTIDE SEQUENCE [LARGE SCALE GENOMIC DNA]</scope>
    <source>
        <strain evidence="4">PI 553951</strain>
    </source>
</reference>
<feature type="region of interest" description="Disordered" evidence="2">
    <location>
        <begin position="416"/>
        <end position="466"/>
    </location>
</feature>
<keyword evidence="5" id="KW-1185">Reference proteome</keyword>
<comment type="caution">
    <text evidence="4">The sequence shown here is derived from an EMBL/GenBank/DDBJ whole genome shotgun (WGS) entry which is preliminary data.</text>
</comment>
<feature type="compositionally biased region" description="Acidic residues" evidence="2">
    <location>
        <begin position="78"/>
        <end position="88"/>
    </location>
</feature>
<dbReference type="EMBL" id="JBEDUW010000004">
    <property type="protein sequence ID" value="KAK9934959.1"/>
    <property type="molecule type" value="Genomic_DNA"/>
</dbReference>
<dbReference type="Gene3D" id="1.10.287.110">
    <property type="entry name" value="DnaJ domain"/>
    <property type="match status" value="1"/>
</dbReference>
<feature type="compositionally biased region" description="Basic and acidic residues" evidence="2">
    <location>
        <begin position="365"/>
        <end position="376"/>
    </location>
</feature>
<feature type="compositionally biased region" description="Basic and acidic residues" evidence="2">
    <location>
        <begin position="245"/>
        <end position="265"/>
    </location>
</feature>
<feature type="compositionally biased region" description="Polar residues" evidence="2">
    <location>
        <begin position="55"/>
        <end position="66"/>
    </location>
</feature>
<evidence type="ECO:0000259" key="3">
    <source>
        <dbReference type="PROSITE" id="PS50076"/>
    </source>
</evidence>
<keyword evidence="1" id="KW-0175">Coiled coil</keyword>
<feature type="compositionally biased region" description="Polar residues" evidence="2">
    <location>
        <begin position="204"/>
        <end position="216"/>
    </location>
</feature>
<feature type="compositionally biased region" description="Basic and acidic residues" evidence="2">
    <location>
        <begin position="221"/>
        <end position="236"/>
    </location>
</feature>
<dbReference type="PROSITE" id="PS50076">
    <property type="entry name" value="DNAJ_2"/>
    <property type="match status" value="1"/>
</dbReference>
<feature type="compositionally biased region" description="Polar residues" evidence="2">
    <location>
        <begin position="350"/>
        <end position="364"/>
    </location>
</feature>
<organism evidence="4 5">
    <name type="scientific">Rubus argutus</name>
    <name type="common">Southern blackberry</name>
    <dbReference type="NCBI Taxonomy" id="59490"/>
    <lineage>
        <taxon>Eukaryota</taxon>
        <taxon>Viridiplantae</taxon>
        <taxon>Streptophyta</taxon>
        <taxon>Embryophyta</taxon>
        <taxon>Tracheophyta</taxon>
        <taxon>Spermatophyta</taxon>
        <taxon>Magnoliopsida</taxon>
        <taxon>eudicotyledons</taxon>
        <taxon>Gunneridae</taxon>
        <taxon>Pentapetalae</taxon>
        <taxon>rosids</taxon>
        <taxon>fabids</taxon>
        <taxon>Rosales</taxon>
        <taxon>Rosaceae</taxon>
        <taxon>Rosoideae</taxon>
        <taxon>Rosoideae incertae sedis</taxon>
        <taxon>Rubus</taxon>
    </lineage>
</organism>
<evidence type="ECO:0000313" key="5">
    <source>
        <dbReference type="Proteomes" id="UP001457282"/>
    </source>
</evidence>
<evidence type="ECO:0000256" key="1">
    <source>
        <dbReference type="SAM" id="Coils"/>
    </source>
</evidence>
<feature type="compositionally biased region" description="Polar residues" evidence="2">
    <location>
        <begin position="104"/>
        <end position="124"/>
    </location>
</feature>
<feature type="domain" description="J" evidence="3">
    <location>
        <begin position="625"/>
        <end position="691"/>
    </location>
</feature>